<dbReference type="PROSITE" id="PS51186">
    <property type="entry name" value="GNAT"/>
    <property type="match status" value="1"/>
</dbReference>
<feature type="domain" description="N-acetyltransferase" evidence="1">
    <location>
        <begin position="129"/>
        <end position="272"/>
    </location>
</feature>
<dbReference type="InterPro" id="IPR016181">
    <property type="entry name" value="Acyl_CoA_acyltransferase"/>
</dbReference>
<accession>A0A1E5LD11</accession>
<evidence type="ECO:0000313" key="2">
    <source>
        <dbReference type="EMBL" id="OEH91966.1"/>
    </source>
</evidence>
<sequence>MIKLLSKDYHEIAKLLNQGIKYPEVISIIENNNSGAIFVDDVSKPKTALVWNQGMRGFYFIGDHENKLFLEKITSFIENDITMFLKEKGINHFEVSGTTSEWEETTEDLFCHKNLRNWSQVIYSLNRKNHINSSSVENKYKIYSLGDEKVNYQEFSNWTYYNDVLTDFWGDITKLLNKGNCYYAVDGLEIIGICYSGFVTSNTKTIGLETDEKYRNQGIGYHLAMNCISDILDEGKLLWWDCMKENLPSIALAEKLGFVKKEEYKCYRFNIN</sequence>
<comment type="caution">
    <text evidence="2">The sequence shown here is derived from an EMBL/GenBank/DDBJ whole genome shotgun (WGS) entry which is preliminary data.</text>
</comment>
<dbReference type="EMBL" id="MJEH01000040">
    <property type="protein sequence ID" value="OEH91966.1"/>
    <property type="molecule type" value="Genomic_DNA"/>
</dbReference>
<proteinExistence type="predicted"/>
<dbReference type="STRING" id="1305675.BFG57_17425"/>
<dbReference type="InterPro" id="IPR000182">
    <property type="entry name" value="GNAT_dom"/>
</dbReference>
<dbReference type="PANTHER" id="PTHR31143:SF2">
    <property type="entry name" value="FR47-LIKE DOMAIN-CONTAINING PROTEIN-RELATED"/>
    <property type="match status" value="1"/>
</dbReference>
<keyword evidence="3" id="KW-1185">Reference proteome</keyword>
<dbReference type="InterPro" id="IPR027365">
    <property type="entry name" value="GNAT_acetyltra_YdfB-like"/>
</dbReference>
<dbReference type="Pfam" id="PF12746">
    <property type="entry name" value="GNAT_acetyltran"/>
    <property type="match status" value="1"/>
</dbReference>
<evidence type="ECO:0000259" key="1">
    <source>
        <dbReference type="PROSITE" id="PS51186"/>
    </source>
</evidence>
<dbReference type="SUPFAM" id="SSF55729">
    <property type="entry name" value="Acyl-CoA N-acyltransferases (Nat)"/>
    <property type="match status" value="1"/>
</dbReference>
<name>A0A1E5LD11_9BACI</name>
<dbReference type="Gene3D" id="3.40.630.30">
    <property type="match status" value="1"/>
</dbReference>
<organism evidence="2 3">
    <name type="scientific">Bacillus solimangrovi</name>
    <dbReference type="NCBI Taxonomy" id="1305675"/>
    <lineage>
        <taxon>Bacteria</taxon>
        <taxon>Bacillati</taxon>
        <taxon>Bacillota</taxon>
        <taxon>Bacilli</taxon>
        <taxon>Bacillales</taxon>
        <taxon>Bacillaceae</taxon>
        <taxon>Bacillus</taxon>
    </lineage>
</organism>
<dbReference type="PANTHER" id="PTHR31143">
    <property type="match status" value="1"/>
</dbReference>
<dbReference type="CDD" id="cd04301">
    <property type="entry name" value="NAT_SF"/>
    <property type="match status" value="1"/>
</dbReference>
<dbReference type="AlphaFoldDB" id="A0A1E5LD11"/>
<dbReference type="OrthoDB" id="7054616at2"/>
<dbReference type="Proteomes" id="UP000095209">
    <property type="component" value="Unassembled WGS sequence"/>
</dbReference>
<protein>
    <recommendedName>
        <fullName evidence="1">N-acetyltransferase domain-containing protein</fullName>
    </recommendedName>
</protein>
<evidence type="ECO:0000313" key="3">
    <source>
        <dbReference type="Proteomes" id="UP000095209"/>
    </source>
</evidence>
<dbReference type="GO" id="GO:0016747">
    <property type="term" value="F:acyltransferase activity, transferring groups other than amino-acyl groups"/>
    <property type="evidence" value="ECO:0007669"/>
    <property type="project" value="InterPro"/>
</dbReference>
<reference evidence="2 3" key="1">
    <citation type="submission" date="2016-08" db="EMBL/GenBank/DDBJ databases">
        <title>Genome of Bacillus solimangrovi GH2-4.</title>
        <authorList>
            <person name="Lim S."/>
            <person name="Kim B.-C."/>
        </authorList>
    </citation>
    <scope>NUCLEOTIDE SEQUENCE [LARGE SCALE GENOMIC DNA]</scope>
    <source>
        <strain evidence="2 3">GH2-4</strain>
    </source>
</reference>
<dbReference type="RefSeq" id="WP_069718003.1">
    <property type="nucleotide sequence ID" value="NZ_MJEH01000040.1"/>
</dbReference>
<gene>
    <name evidence="2" type="ORF">BFG57_17425</name>
</gene>